<dbReference type="Proteomes" id="UP001497482">
    <property type="component" value="Chromosome 9"/>
</dbReference>
<keyword evidence="1" id="KW-0175">Coiled coil</keyword>
<keyword evidence="4" id="KW-1185">Reference proteome</keyword>
<evidence type="ECO:0000313" key="3">
    <source>
        <dbReference type="EMBL" id="CAL1614752.1"/>
    </source>
</evidence>
<feature type="coiled-coil region" evidence="1">
    <location>
        <begin position="5"/>
        <end position="32"/>
    </location>
</feature>
<dbReference type="EMBL" id="OZ035831">
    <property type="protein sequence ID" value="CAL1614752.1"/>
    <property type="molecule type" value="Genomic_DNA"/>
</dbReference>
<protein>
    <submittedName>
        <fullName evidence="3">Uncharacterized protein</fullName>
    </submittedName>
</protein>
<name>A0AAV2MNF0_KNICA</name>
<proteinExistence type="predicted"/>
<dbReference type="AlphaFoldDB" id="A0AAV2MNF0"/>
<feature type="coiled-coil region" evidence="1">
    <location>
        <begin position="79"/>
        <end position="144"/>
    </location>
</feature>
<sequence>MQSVKQCLEERLEKEINESDRQREKMEMLELQDFEELKVKYSLSVEQNQSLEGEFKEHMEDLKMLNQCLEEQVSVRRSLEKQISERVSYKTRIETLEHQLQDFEELKVKYSLSVEQNQSLERELEKANEISRKHETEHKEACEKLIELQLSQKKVFKEDFGEIRSLKQVSVGKGSEQQNNESANQCKKIEMLERQLQEFEEVKEEYTWAVELIQRLEKELEESREVSRKHEAEHKQACEKLVELQLLQKKVFKDHLGELPVFKEMFKEQVEGKRVEQQISEVVPLEKPSMSETQTQSVASVEMLTDVQDVREENSASKENVKNRTQFYEGQLEQNKQQQGSELKRNRVKGKNVEALMKRFDQ</sequence>
<reference evidence="3 4" key="1">
    <citation type="submission" date="2024-04" db="EMBL/GenBank/DDBJ databases">
        <authorList>
            <person name="Waldvogel A.-M."/>
            <person name="Schoenle A."/>
        </authorList>
    </citation>
    <scope>NUCLEOTIDE SEQUENCE [LARGE SCALE GENOMIC DNA]</scope>
</reference>
<feature type="compositionally biased region" description="Polar residues" evidence="2">
    <location>
        <begin position="323"/>
        <end position="341"/>
    </location>
</feature>
<feature type="compositionally biased region" description="Basic and acidic residues" evidence="2">
    <location>
        <begin position="310"/>
        <end position="322"/>
    </location>
</feature>
<evidence type="ECO:0000313" key="4">
    <source>
        <dbReference type="Proteomes" id="UP001497482"/>
    </source>
</evidence>
<accession>A0AAV2MNF0</accession>
<feature type="region of interest" description="Disordered" evidence="2">
    <location>
        <begin position="310"/>
        <end position="362"/>
    </location>
</feature>
<organism evidence="3 4">
    <name type="scientific">Knipowitschia caucasica</name>
    <name type="common">Caucasian dwarf goby</name>
    <name type="synonym">Pomatoschistus caucasicus</name>
    <dbReference type="NCBI Taxonomy" id="637954"/>
    <lineage>
        <taxon>Eukaryota</taxon>
        <taxon>Metazoa</taxon>
        <taxon>Chordata</taxon>
        <taxon>Craniata</taxon>
        <taxon>Vertebrata</taxon>
        <taxon>Euteleostomi</taxon>
        <taxon>Actinopterygii</taxon>
        <taxon>Neopterygii</taxon>
        <taxon>Teleostei</taxon>
        <taxon>Neoteleostei</taxon>
        <taxon>Acanthomorphata</taxon>
        <taxon>Gobiaria</taxon>
        <taxon>Gobiiformes</taxon>
        <taxon>Gobioidei</taxon>
        <taxon>Gobiidae</taxon>
        <taxon>Gobiinae</taxon>
        <taxon>Knipowitschia</taxon>
    </lineage>
</organism>
<feature type="coiled-coil region" evidence="1">
    <location>
        <begin position="175"/>
        <end position="233"/>
    </location>
</feature>
<evidence type="ECO:0000256" key="2">
    <source>
        <dbReference type="SAM" id="MobiDB-lite"/>
    </source>
</evidence>
<gene>
    <name evidence="3" type="ORF">KC01_LOCUS40788</name>
</gene>
<evidence type="ECO:0000256" key="1">
    <source>
        <dbReference type="SAM" id="Coils"/>
    </source>
</evidence>